<reference evidence="2" key="1">
    <citation type="journal article" date="2019" name="Int. J. Syst. Evol. Microbiol.">
        <title>The Global Catalogue of Microorganisms (GCM) 10K type strain sequencing project: providing services to taxonomists for standard genome sequencing and annotation.</title>
        <authorList>
            <consortium name="The Broad Institute Genomics Platform"/>
            <consortium name="The Broad Institute Genome Sequencing Center for Infectious Disease"/>
            <person name="Wu L."/>
            <person name="Ma J."/>
        </authorList>
    </citation>
    <scope>NUCLEOTIDE SEQUENCE [LARGE SCALE GENOMIC DNA]</scope>
    <source>
        <strain evidence="2">KCTC 52094</strain>
    </source>
</reference>
<evidence type="ECO:0000313" key="1">
    <source>
        <dbReference type="EMBL" id="MFC3124265.1"/>
    </source>
</evidence>
<dbReference type="RefSeq" id="WP_379594667.1">
    <property type="nucleotide sequence ID" value="NZ_JBHRTN010000004.1"/>
</dbReference>
<gene>
    <name evidence="1" type="ORF">ACFOD4_04260</name>
</gene>
<dbReference type="EMBL" id="JBHRTN010000004">
    <property type="protein sequence ID" value="MFC3124265.1"/>
    <property type="molecule type" value="Genomic_DNA"/>
</dbReference>
<organism evidence="1 2">
    <name type="scientific">Teichococcus globiformis</name>
    <dbReference type="NCBI Taxonomy" id="2307229"/>
    <lineage>
        <taxon>Bacteria</taxon>
        <taxon>Pseudomonadati</taxon>
        <taxon>Pseudomonadota</taxon>
        <taxon>Alphaproteobacteria</taxon>
        <taxon>Acetobacterales</taxon>
        <taxon>Roseomonadaceae</taxon>
        <taxon>Roseomonas</taxon>
    </lineage>
</organism>
<accession>A0ABV7FYL3</accession>
<sequence length="65" mass="7212">METSGRIEAVIGQETHAARYEVAAGQVTVICEDDGSRDSVKLEGGEPREVAETLLREMLRRREPL</sequence>
<keyword evidence="2" id="KW-1185">Reference proteome</keyword>
<name>A0ABV7FYL3_9PROT</name>
<evidence type="ECO:0000313" key="2">
    <source>
        <dbReference type="Proteomes" id="UP001595593"/>
    </source>
</evidence>
<dbReference type="Proteomes" id="UP001595593">
    <property type="component" value="Unassembled WGS sequence"/>
</dbReference>
<comment type="caution">
    <text evidence="1">The sequence shown here is derived from an EMBL/GenBank/DDBJ whole genome shotgun (WGS) entry which is preliminary data.</text>
</comment>
<proteinExistence type="predicted"/>
<protein>
    <submittedName>
        <fullName evidence="1">Uncharacterized protein</fullName>
    </submittedName>
</protein>